<accession>J7L894</accession>
<evidence type="ECO:0000313" key="3">
    <source>
        <dbReference type="Proteomes" id="UP000003779"/>
    </source>
</evidence>
<dbReference type="HOGENOM" id="CLU_3254767_0_0_11"/>
<dbReference type="AntiFam" id="ANF00006">
    <property type="entry name" value="Translation of CRISPR region"/>
</dbReference>
<name>J7L894_NOCAA</name>
<reference evidence="2 3" key="1">
    <citation type="journal article" date="2012" name="J. Bacteriol.">
        <title>Whole-Genome Sequence of Nocardiopsis alba Strain ATCC BAA-2165, Associated with Honeybees.</title>
        <authorList>
            <person name="Qiao J."/>
            <person name="Chen L."/>
            <person name="Li Y."/>
            <person name="Wang J."/>
            <person name="Zhang W."/>
            <person name="Chen S."/>
        </authorList>
    </citation>
    <scope>NUCLEOTIDE SEQUENCE [LARGE SCALE GENOMIC DNA]</scope>
    <source>
        <strain evidence="3">ATCC BAA-2165 / BE74</strain>
    </source>
</reference>
<sequence>MRGEQIPAAARMAAIAGSSPRARGAAPSAADDLGRSPMSVDT</sequence>
<dbReference type="EMBL" id="CP003788">
    <property type="protein sequence ID" value="AFR07019.1"/>
    <property type="molecule type" value="Genomic_DNA"/>
</dbReference>
<reference evidence="3" key="2">
    <citation type="submission" date="2012-08" db="EMBL/GenBank/DDBJ databases">
        <title>Whole-genome sequence of Nocardiopsis alba strain ATCC BAA-2165 associated with honeybees.</title>
        <authorList>
            <person name="Qiao J."/>
            <person name="Chen L."/>
            <person name="Li Y."/>
            <person name="Wang J."/>
            <person name="Zhang W."/>
            <person name="Chen S."/>
        </authorList>
    </citation>
    <scope>NUCLEOTIDE SEQUENCE [LARGE SCALE GENOMIC DNA]</scope>
    <source>
        <strain evidence="3">ATCC BAA-2165 / BE74</strain>
    </source>
</reference>
<evidence type="ECO:0000256" key="1">
    <source>
        <dbReference type="SAM" id="MobiDB-lite"/>
    </source>
</evidence>
<gene>
    <name evidence="2" type="ordered locus">B005_4381</name>
</gene>
<evidence type="ECO:0000313" key="2">
    <source>
        <dbReference type="EMBL" id="AFR07019.1"/>
    </source>
</evidence>
<dbReference type="AlphaFoldDB" id="J7L894"/>
<feature type="compositionally biased region" description="Low complexity" evidence="1">
    <location>
        <begin position="8"/>
        <end position="30"/>
    </location>
</feature>
<protein>
    <submittedName>
        <fullName evidence="2">Uncharacterized protein</fullName>
    </submittedName>
</protein>
<dbReference type="KEGG" id="nal:B005_4381"/>
<dbReference type="Proteomes" id="UP000003779">
    <property type="component" value="Chromosome"/>
</dbReference>
<organism evidence="2 3">
    <name type="scientific">Nocardiopsis alba (strain ATCC BAA-2165 / BE74)</name>
    <dbReference type="NCBI Taxonomy" id="1205910"/>
    <lineage>
        <taxon>Bacteria</taxon>
        <taxon>Bacillati</taxon>
        <taxon>Actinomycetota</taxon>
        <taxon>Actinomycetes</taxon>
        <taxon>Streptosporangiales</taxon>
        <taxon>Nocardiopsidaceae</taxon>
        <taxon>Nocardiopsis</taxon>
    </lineage>
</organism>
<proteinExistence type="predicted"/>
<feature type="region of interest" description="Disordered" evidence="1">
    <location>
        <begin position="1"/>
        <end position="42"/>
    </location>
</feature>